<name>A0A7J5BQ36_9MICO</name>
<feature type="region of interest" description="Disordered" evidence="1">
    <location>
        <begin position="835"/>
        <end position="855"/>
    </location>
</feature>
<dbReference type="AlphaFoldDB" id="A0A7J5BQ36"/>
<comment type="caution">
    <text evidence="2">The sequence shown here is derived from an EMBL/GenBank/DDBJ whole genome shotgun (WGS) entry which is preliminary data.</text>
</comment>
<dbReference type="OrthoDB" id="4647520at2"/>
<dbReference type="InterPro" id="IPR051162">
    <property type="entry name" value="T4SS_component"/>
</dbReference>
<reference evidence="2 3" key="1">
    <citation type="submission" date="2019-09" db="EMBL/GenBank/DDBJ databases">
        <title>Phylogeny of genus Pseudoclavibacter and closely related genus.</title>
        <authorList>
            <person name="Li Y."/>
        </authorList>
    </citation>
    <scope>NUCLEOTIDE SEQUENCE [LARGE SCALE GENOMIC DNA]</scope>
    <source>
        <strain evidence="2 3">DSM 23821</strain>
    </source>
</reference>
<protein>
    <submittedName>
        <fullName evidence="2">DUF87 domain-containing protein</fullName>
    </submittedName>
</protein>
<dbReference type="EMBL" id="WBJZ01000014">
    <property type="protein sequence ID" value="KAB1655621.1"/>
    <property type="molecule type" value="Genomic_DNA"/>
</dbReference>
<evidence type="ECO:0000313" key="3">
    <source>
        <dbReference type="Proteomes" id="UP000467240"/>
    </source>
</evidence>
<gene>
    <name evidence="2" type="ORF">F8O01_11485</name>
</gene>
<accession>A0A7J5BQ36</accession>
<dbReference type="SUPFAM" id="SSF52540">
    <property type="entry name" value="P-loop containing nucleoside triphosphate hydrolases"/>
    <property type="match status" value="1"/>
</dbReference>
<organism evidence="2 3">
    <name type="scientific">Pseudoclavibacter chungangensis</name>
    <dbReference type="NCBI Taxonomy" id="587635"/>
    <lineage>
        <taxon>Bacteria</taxon>
        <taxon>Bacillati</taxon>
        <taxon>Actinomycetota</taxon>
        <taxon>Actinomycetes</taxon>
        <taxon>Micrococcales</taxon>
        <taxon>Microbacteriaceae</taxon>
        <taxon>Pseudoclavibacter</taxon>
    </lineage>
</organism>
<dbReference type="Pfam" id="PF12846">
    <property type="entry name" value="AAA_10"/>
    <property type="match status" value="1"/>
</dbReference>
<dbReference type="RefSeq" id="WP_158041008.1">
    <property type="nucleotide sequence ID" value="NZ_JACCFV010000001.1"/>
</dbReference>
<dbReference type="InterPro" id="IPR027417">
    <property type="entry name" value="P-loop_NTPase"/>
</dbReference>
<keyword evidence="3" id="KW-1185">Reference proteome</keyword>
<evidence type="ECO:0000313" key="2">
    <source>
        <dbReference type="EMBL" id="KAB1655621.1"/>
    </source>
</evidence>
<dbReference type="PANTHER" id="PTHR30121:SF6">
    <property type="entry name" value="SLR6007 PROTEIN"/>
    <property type="match status" value="1"/>
</dbReference>
<dbReference type="Proteomes" id="UP000467240">
    <property type="component" value="Unassembled WGS sequence"/>
</dbReference>
<sequence length="855" mass="92463">MQNPVLSMTGNLMWTRSGVVWATWRLQGMPYGFAADATKQLARLQHQALFQGLRGEAVLLGLCASLDPVQVAERMLAGVEIGGRPEWAQEVALTLDGLADVPVGERTFWLTAPLAGTHAKHRARAAAHAVESELRDILALPRRVPSADEVAEAGIIARRVEEAIPGAFAPVRATPAELVWMAQHAQLRGLALDSEAPLPGSDGRRALDVSAGHARGTDERDRIVAGAAFAEPLLDEGGQSDLAPRSLDRFTPFRRRFLKVHSPCSDEASYQVLLALTGSPRGGWVVPGVEWIAKVDEFDFPVDWAVRLQVTSGQAVKRRNKSAENTLRDQITQQSVDGETSIIDNGGHLGDVAESLQSYADALGRSDKEVEVQATTILAIGASNPDDARTLAKHVQQTYQLAEFVFDAPLGGQEQLWWAMHPGAPTERLVRELAQITTGREFASAVPLVSTDLGDGAGLHLADNITSGRHGPVFLDLEGTIQANRSASIGLVAELGAGKSYTMKKIAGDLIDRGGRVFIIDRTEAREYAKFAGSLLPDQTALVDLMHPTASLDPLRIFGVREGARHVQSLFSAMLGVRPRDELGVELARLLSPENVATLGVTSLGSLRAVLAGSEPGSNGARLHGLMSMVAEKDLGRVLFDDSLPPLDLRARAIIPLTAGLPLPSEHELDNKHLFDELSLEKIFGRAMYAFLTGLARQICFSTAQFTMFCADECHHITTSPEGQAHVLDFLRDGRKHNAVAVLASHDPHDFGDVRARGLIPIRIVMRHTDPELAERALDWLERGIASDARILTELTENVSPAGTDGRVAPDRQGEALLRDARQRIGKVRIVAPKRSERREMISTTPVGPDGEALA</sequence>
<dbReference type="PANTHER" id="PTHR30121">
    <property type="entry name" value="UNCHARACTERIZED PROTEIN YJGR-RELATED"/>
    <property type="match status" value="1"/>
</dbReference>
<dbReference type="Gene3D" id="3.40.50.300">
    <property type="entry name" value="P-loop containing nucleotide triphosphate hydrolases"/>
    <property type="match status" value="2"/>
</dbReference>
<proteinExistence type="predicted"/>
<evidence type="ECO:0000256" key="1">
    <source>
        <dbReference type="SAM" id="MobiDB-lite"/>
    </source>
</evidence>